<dbReference type="OrthoDB" id="9776609at2"/>
<dbReference type="AlphaFoldDB" id="A0A2S8F998"/>
<dbReference type="InterPro" id="IPR005625">
    <property type="entry name" value="PepSY-ass_TM"/>
</dbReference>
<name>A0A2S8F998_9BACT</name>
<dbReference type="RefSeq" id="WP_105357916.1">
    <property type="nucleotide sequence ID" value="NZ_PUIB01000024.1"/>
</dbReference>
<feature type="transmembrane region" description="Helical" evidence="1">
    <location>
        <begin position="337"/>
        <end position="362"/>
    </location>
</feature>
<evidence type="ECO:0000256" key="1">
    <source>
        <dbReference type="SAM" id="Phobius"/>
    </source>
</evidence>
<dbReference type="Pfam" id="PF03413">
    <property type="entry name" value="PepSY"/>
    <property type="match status" value="2"/>
</dbReference>
<evidence type="ECO:0000313" key="4">
    <source>
        <dbReference type="Proteomes" id="UP000239388"/>
    </source>
</evidence>
<dbReference type="PANTHER" id="PTHR34219">
    <property type="entry name" value="IRON-REGULATED INNER MEMBRANE PROTEIN-RELATED"/>
    <property type="match status" value="1"/>
</dbReference>
<evidence type="ECO:0000259" key="2">
    <source>
        <dbReference type="Pfam" id="PF03413"/>
    </source>
</evidence>
<evidence type="ECO:0000313" key="3">
    <source>
        <dbReference type="EMBL" id="PQO28715.1"/>
    </source>
</evidence>
<dbReference type="Pfam" id="PF03929">
    <property type="entry name" value="PepSY_TM"/>
    <property type="match status" value="1"/>
</dbReference>
<proteinExistence type="predicted"/>
<gene>
    <name evidence="3" type="ORF">C5Y98_23310</name>
</gene>
<organism evidence="3 4">
    <name type="scientific">Blastopirellula marina</name>
    <dbReference type="NCBI Taxonomy" id="124"/>
    <lineage>
        <taxon>Bacteria</taxon>
        <taxon>Pseudomonadati</taxon>
        <taxon>Planctomycetota</taxon>
        <taxon>Planctomycetia</taxon>
        <taxon>Pirellulales</taxon>
        <taxon>Pirellulaceae</taxon>
        <taxon>Blastopirellula</taxon>
    </lineage>
</organism>
<keyword evidence="1" id="KW-0812">Transmembrane</keyword>
<accession>A0A2S8F998</accession>
<keyword evidence="1" id="KW-0472">Membrane</keyword>
<dbReference type="InterPro" id="IPR025711">
    <property type="entry name" value="PepSY"/>
</dbReference>
<feature type="transmembrane region" description="Helical" evidence="1">
    <location>
        <begin position="149"/>
        <end position="172"/>
    </location>
</feature>
<dbReference type="Proteomes" id="UP000239388">
    <property type="component" value="Unassembled WGS sequence"/>
</dbReference>
<keyword evidence="1" id="KW-1133">Transmembrane helix</keyword>
<dbReference type="EMBL" id="PUIB01000024">
    <property type="protein sequence ID" value="PQO28715.1"/>
    <property type="molecule type" value="Genomic_DNA"/>
</dbReference>
<dbReference type="PANTHER" id="PTHR34219:SF3">
    <property type="entry name" value="BLL7967 PROTEIN"/>
    <property type="match status" value="1"/>
</dbReference>
<protein>
    <submittedName>
        <fullName evidence="3">PepSY domain-containing protein</fullName>
    </submittedName>
</protein>
<feature type="transmembrane region" description="Helical" evidence="1">
    <location>
        <begin position="193"/>
        <end position="215"/>
    </location>
</feature>
<feature type="domain" description="PepSY" evidence="2">
    <location>
        <begin position="248"/>
        <end position="310"/>
    </location>
</feature>
<feature type="domain" description="PepSY" evidence="2">
    <location>
        <begin position="87"/>
        <end position="122"/>
    </location>
</feature>
<reference evidence="3 4" key="1">
    <citation type="submission" date="2018-02" db="EMBL/GenBank/DDBJ databases">
        <title>Comparative genomes isolates from brazilian mangrove.</title>
        <authorList>
            <person name="Araujo J.E."/>
            <person name="Taketani R.G."/>
            <person name="Silva M.C.P."/>
            <person name="Loureco M.V."/>
            <person name="Andreote F.D."/>
        </authorList>
    </citation>
    <scope>NUCLEOTIDE SEQUENCE [LARGE SCALE GENOMIC DNA]</scope>
    <source>
        <strain evidence="3 4">NAP PRIS-MGV</strain>
    </source>
</reference>
<comment type="caution">
    <text evidence="3">The sequence shown here is derived from an EMBL/GenBank/DDBJ whole genome shotgun (WGS) entry which is preliminary data.</text>
</comment>
<sequence>MKKPSWRRIWLKTHQLLGLTIGLLFALAGLTGSILVFEQSLDQQLNRDLMLTENQGQRLSLAALVELVQPRHAALGAIDRIAVPRSEAEVFQVRFTPSATGKGKPRPVEVYVDPYTGETLGQRSGKSGIVAWIYDLHAHLLTGWTGRTIMGIVALTALVLMVSGLLLWWPLLKGGWRVAWGVRRTKFNFDLHKVVGLGGMLPLLLIAFTGVYLGLPSLVKPVIRSVSSETRTPKKVASVPVKEGQPVLNPDQAVALALQRMPGSELFYVDLPEGEEGTYKIFVRQPGEVGQLRGVGRIWLDQYSGEVLATHDWEKFSFADTYFRIQLPLHNGDAFGMVGRGLFCVAGLAPAILYVTGFLLWWRKKRSKARKAASVQTLAAVRSSV</sequence>